<feature type="transmembrane region" description="Helical" evidence="1">
    <location>
        <begin position="20"/>
        <end position="40"/>
    </location>
</feature>
<keyword evidence="3" id="KW-1185">Reference proteome</keyword>
<reference evidence="2 3" key="1">
    <citation type="submission" date="2017-02" db="EMBL/GenBank/DDBJ databases">
        <authorList>
            <person name="Peterson S.W."/>
        </authorList>
    </citation>
    <scope>NUCLEOTIDE SEQUENCE [LARGE SCALE GENOMIC DNA]</scope>
    <source>
        <strain evidence="2 3">M1</strain>
    </source>
</reference>
<dbReference type="STRING" id="36842.SAMN02194393_05186"/>
<organism evidence="2 3">
    <name type="scientific">Maledivibacter halophilus</name>
    <dbReference type="NCBI Taxonomy" id="36842"/>
    <lineage>
        <taxon>Bacteria</taxon>
        <taxon>Bacillati</taxon>
        <taxon>Bacillota</taxon>
        <taxon>Clostridia</taxon>
        <taxon>Peptostreptococcales</taxon>
        <taxon>Caminicellaceae</taxon>
        <taxon>Maledivibacter</taxon>
    </lineage>
</organism>
<feature type="transmembrane region" description="Helical" evidence="1">
    <location>
        <begin position="61"/>
        <end position="79"/>
    </location>
</feature>
<dbReference type="AlphaFoldDB" id="A0A1T5MQQ6"/>
<dbReference type="Pfam" id="PF04307">
    <property type="entry name" value="YdjM"/>
    <property type="match status" value="1"/>
</dbReference>
<feature type="transmembrane region" description="Helical" evidence="1">
    <location>
        <begin position="85"/>
        <end position="102"/>
    </location>
</feature>
<name>A0A1T5MQQ6_9FIRM</name>
<dbReference type="Proteomes" id="UP000190285">
    <property type="component" value="Unassembled WGS sequence"/>
</dbReference>
<evidence type="ECO:0000313" key="2">
    <source>
        <dbReference type="EMBL" id="SKC90556.1"/>
    </source>
</evidence>
<keyword evidence="1" id="KW-1133">Transmembrane helix</keyword>
<proteinExistence type="predicted"/>
<keyword evidence="1" id="KW-0472">Membrane</keyword>
<dbReference type="PANTHER" id="PTHR35531:SF1">
    <property type="entry name" value="INNER MEMBRANE PROTEIN YBCI-RELATED"/>
    <property type="match status" value="1"/>
</dbReference>
<evidence type="ECO:0000313" key="3">
    <source>
        <dbReference type="Proteomes" id="UP000190285"/>
    </source>
</evidence>
<dbReference type="InterPro" id="IPR007404">
    <property type="entry name" value="YdjM-like"/>
</dbReference>
<sequence>MNIKGHVTIGTAAAFLVNPALGIPLTITTVISAAFGSVIPDLDHPKSKLNQKILPLKRNKAMKMFIYCLFGSLALYSSYAKFNSTLLNCIGIILIMIGISHHRGFTHSGVGLLIFYITVQLFTQKYGYKYEGMSFMIGYASHLAGDFFTDQGIEILYPIDDKNYKAPLRFTTGGDVETLLTASSVAFIGYRLINML</sequence>
<dbReference type="OrthoDB" id="5459053at2"/>
<dbReference type="PANTHER" id="PTHR35531">
    <property type="entry name" value="INNER MEMBRANE PROTEIN YBCI-RELATED"/>
    <property type="match status" value="1"/>
</dbReference>
<gene>
    <name evidence="2" type="ORF">SAMN02194393_05186</name>
</gene>
<dbReference type="PIRSF" id="PIRSF030780">
    <property type="entry name" value="Md_memb_hyd_prd"/>
    <property type="match status" value="1"/>
</dbReference>
<dbReference type="InterPro" id="IPR016956">
    <property type="entry name" value="YdjM"/>
</dbReference>
<accession>A0A1T5MQQ6</accession>
<evidence type="ECO:0000256" key="1">
    <source>
        <dbReference type="SAM" id="Phobius"/>
    </source>
</evidence>
<protein>
    <submittedName>
        <fullName evidence="2">Inner membrane protein</fullName>
    </submittedName>
</protein>
<keyword evidence="1" id="KW-0812">Transmembrane</keyword>
<dbReference type="EMBL" id="FUZT01000022">
    <property type="protein sequence ID" value="SKC90556.1"/>
    <property type="molecule type" value="Genomic_DNA"/>
</dbReference>
<dbReference type="RefSeq" id="WP_079495776.1">
    <property type="nucleotide sequence ID" value="NZ_FUZT01000022.1"/>
</dbReference>